<comment type="caution">
    <text evidence="2">The sequence shown here is derived from an EMBL/GenBank/DDBJ whole genome shotgun (WGS) entry which is preliminary data.</text>
</comment>
<reference evidence="2 3" key="1">
    <citation type="submission" date="2014-09" db="EMBL/GenBank/DDBJ databases">
        <authorList>
            <person name="McGinnis J.M."/>
            <person name="Wolfgang W.J."/>
        </authorList>
    </citation>
    <scope>NUCLEOTIDE SEQUENCE [LARGE SCALE GENOMIC DNA]</scope>
    <source>
        <strain evidence="2 3">JCM 14014</strain>
    </source>
</reference>
<name>A0A099EXZ3_9RHOB</name>
<evidence type="ECO:0000313" key="2">
    <source>
        <dbReference type="EMBL" id="KGJ02843.1"/>
    </source>
</evidence>
<dbReference type="AlphaFoldDB" id="A0A099EXZ3"/>
<gene>
    <name evidence="2" type="ORF">IT41_16205</name>
</gene>
<dbReference type="InterPro" id="IPR037185">
    <property type="entry name" value="EmrE-like"/>
</dbReference>
<dbReference type="Proteomes" id="UP000029846">
    <property type="component" value="Unassembled WGS sequence"/>
</dbReference>
<keyword evidence="1" id="KW-0812">Transmembrane</keyword>
<dbReference type="EMBL" id="JRKN01000030">
    <property type="protein sequence ID" value="KGJ02843.1"/>
    <property type="molecule type" value="Genomic_DNA"/>
</dbReference>
<proteinExistence type="predicted"/>
<keyword evidence="1" id="KW-1133">Transmembrane helix</keyword>
<feature type="transmembrane region" description="Helical" evidence="1">
    <location>
        <begin position="7"/>
        <end position="29"/>
    </location>
</feature>
<keyword evidence="3" id="KW-1185">Reference proteome</keyword>
<protein>
    <submittedName>
        <fullName evidence="2">Uncharacterized protein</fullName>
    </submittedName>
</protein>
<reference evidence="2 3" key="2">
    <citation type="submission" date="2014-10" db="EMBL/GenBank/DDBJ databases">
        <title>Paracoccus sanguinis sp. nov., isolated from clinical specimens of New York State patients.</title>
        <authorList>
            <person name="Mingle L.A."/>
            <person name="Cole J.A."/>
            <person name="Lapierre P."/>
            <person name="Musser K.A."/>
        </authorList>
    </citation>
    <scope>NUCLEOTIDE SEQUENCE [LARGE SCALE GENOMIC DNA]</scope>
    <source>
        <strain evidence="2 3">JCM 14014</strain>
    </source>
</reference>
<dbReference type="eggNOG" id="COG0697">
    <property type="taxonomic scope" value="Bacteria"/>
</dbReference>
<organism evidence="2 3">
    <name type="scientific">Paracoccus halophilus</name>
    <dbReference type="NCBI Taxonomy" id="376733"/>
    <lineage>
        <taxon>Bacteria</taxon>
        <taxon>Pseudomonadati</taxon>
        <taxon>Pseudomonadota</taxon>
        <taxon>Alphaproteobacteria</taxon>
        <taxon>Rhodobacterales</taxon>
        <taxon>Paracoccaceae</taxon>
        <taxon>Paracoccus</taxon>
    </lineage>
</organism>
<keyword evidence="1" id="KW-0472">Membrane</keyword>
<dbReference type="SUPFAM" id="SSF103481">
    <property type="entry name" value="Multidrug resistance efflux transporter EmrE"/>
    <property type="match status" value="1"/>
</dbReference>
<evidence type="ECO:0000313" key="3">
    <source>
        <dbReference type="Proteomes" id="UP000029846"/>
    </source>
</evidence>
<evidence type="ECO:0000256" key="1">
    <source>
        <dbReference type="SAM" id="Phobius"/>
    </source>
</evidence>
<sequence length="112" mass="12652">MPRERRVWAAFFGMDLLNNVIPFSLIVWGRQHIASGVASILNAKTPLFTVLVAHDPNWRATGVRNANAAARSVYCREGDGPHCSPKRPPRARRRITAFFGRNAVRNPFMKPR</sequence>
<accession>A0A099EXZ3</accession>